<dbReference type="SUPFAM" id="SSF111369">
    <property type="entry name" value="HlyD-like secretion proteins"/>
    <property type="match status" value="1"/>
</dbReference>
<dbReference type="Gene3D" id="2.40.420.20">
    <property type="match status" value="1"/>
</dbReference>
<reference evidence="7 8" key="1">
    <citation type="submission" date="2014-01" db="EMBL/GenBank/DDBJ databases">
        <title>Genome sequence determination for a cystic fibrosis isolate, Inquilinus limosus.</title>
        <authorList>
            <person name="Pino M."/>
            <person name="Di Conza J."/>
            <person name="Gutkind G."/>
        </authorList>
    </citation>
    <scope>NUCLEOTIDE SEQUENCE [LARGE SCALE GENOMIC DNA]</scope>
    <source>
        <strain evidence="7 8">MP06</strain>
    </source>
</reference>
<feature type="coiled-coil region" evidence="2">
    <location>
        <begin position="101"/>
        <end position="128"/>
    </location>
</feature>
<feature type="domain" description="CusB-like beta-barrel" evidence="4">
    <location>
        <begin position="201"/>
        <end position="273"/>
    </location>
</feature>
<gene>
    <name evidence="7" type="ORF">P409_22330</name>
</gene>
<dbReference type="NCBIfam" id="TIGR01730">
    <property type="entry name" value="RND_mfp"/>
    <property type="match status" value="1"/>
</dbReference>
<dbReference type="PANTHER" id="PTHR30469">
    <property type="entry name" value="MULTIDRUG RESISTANCE PROTEIN MDTA"/>
    <property type="match status" value="1"/>
</dbReference>
<dbReference type="Proteomes" id="UP000029995">
    <property type="component" value="Unassembled WGS sequence"/>
</dbReference>
<dbReference type="InterPro" id="IPR058637">
    <property type="entry name" value="YknX-like_C"/>
</dbReference>
<protein>
    <recommendedName>
        <fullName evidence="9">Hemolysin D</fullName>
    </recommendedName>
</protein>
<comment type="caution">
    <text evidence="7">The sequence shown here is derived from an EMBL/GenBank/DDBJ whole genome shotgun (WGS) entry which is preliminary data.</text>
</comment>
<evidence type="ECO:0000256" key="2">
    <source>
        <dbReference type="SAM" id="Coils"/>
    </source>
</evidence>
<evidence type="ECO:0000259" key="4">
    <source>
        <dbReference type="Pfam" id="PF25954"/>
    </source>
</evidence>
<dbReference type="InterPro" id="IPR058647">
    <property type="entry name" value="BSH_CzcB-like"/>
</dbReference>
<dbReference type="Gene3D" id="1.10.287.470">
    <property type="entry name" value="Helix hairpin bin"/>
    <property type="match status" value="1"/>
</dbReference>
<keyword evidence="3" id="KW-0732">Signal</keyword>
<name>A0A0A0D317_9PROT</name>
<sequence length="358" mass="37572">MRAWKQLVAVGLLAVAAAGVWRYAPFQADGATGPHGGPMAVPVILAPVRTGTVTEAMDAVGTTRAREAVTITAKTTGIVDRIEFEDGQTVAAGAPIIRLDSAELEATVASAEAELRNARQSLDRGEILSKSRAVAQAQIDTLRADLEVKTAALAAQKARLAERVIVAPFAGTLGIRQVSPGALVSPGTAIVTLDDLSRVKVDFNLPEVLLPRLAPGVALEVRSDAYPDRAFTATVTSVDTRIDPATRSVTTVAEVDNREGLLRPGMFMTVRVQLSTDPAALLVAEQALVPQGSRQFVYLVVDGRAVRREVTLGTRLRGEVQILSGLAVGDAVVVEGTQRLRDGLPVKVQEAGTAPAAS</sequence>
<feature type="domain" description="CzcB-like barrel-sandwich hybrid" evidence="5">
    <location>
        <begin position="69"/>
        <end position="195"/>
    </location>
</feature>
<dbReference type="FunFam" id="2.40.30.170:FF:000010">
    <property type="entry name" value="Efflux RND transporter periplasmic adaptor subunit"/>
    <property type="match status" value="1"/>
</dbReference>
<dbReference type="PANTHER" id="PTHR30469:SF11">
    <property type="entry name" value="BLL4320 PROTEIN"/>
    <property type="match status" value="1"/>
</dbReference>
<dbReference type="Pfam" id="PF25989">
    <property type="entry name" value="YknX_C"/>
    <property type="match status" value="1"/>
</dbReference>
<comment type="similarity">
    <text evidence="1">Belongs to the membrane fusion protein (MFP) (TC 8.A.1) family.</text>
</comment>
<evidence type="ECO:0000256" key="3">
    <source>
        <dbReference type="SAM" id="SignalP"/>
    </source>
</evidence>
<evidence type="ECO:0000313" key="7">
    <source>
        <dbReference type="EMBL" id="KGM32278.1"/>
    </source>
</evidence>
<dbReference type="Pfam" id="PF25954">
    <property type="entry name" value="Beta-barrel_RND_2"/>
    <property type="match status" value="1"/>
</dbReference>
<dbReference type="InterPro" id="IPR006143">
    <property type="entry name" value="RND_pump_MFP"/>
</dbReference>
<feature type="chain" id="PRO_5001960393" description="Hemolysin D" evidence="3">
    <location>
        <begin position="23"/>
        <end position="358"/>
    </location>
</feature>
<evidence type="ECO:0000313" key="8">
    <source>
        <dbReference type="Proteomes" id="UP000029995"/>
    </source>
</evidence>
<keyword evidence="2" id="KW-0175">Coiled coil</keyword>
<dbReference type="GO" id="GO:1990281">
    <property type="term" value="C:efflux pump complex"/>
    <property type="evidence" value="ECO:0007669"/>
    <property type="project" value="TreeGrafter"/>
</dbReference>
<dbReference type="EMBL" id="JANX01000345">
    <property type="protein sequence ID" value="KGM32278.1"/>
    <property type="molecule type" value="Genomic_DNA"/>
</dbReference>
<feature type="domain" description="YknX-like C-terminal permuted SH3-like" evidence="6">
    <location>
        <begin position="284"/>
        <end position="348"/>
    </location>
</feature>
<evidence type="ECO:0008006" key="9">
    <source>
        <dbReference type="Google" id="ProtNLM"/>
    </source>
</evidence>
<dbReference type="Gene3D" id="2.40.50.100">
    <property type="match status" value="1"/>
</dbReference>
<accession>A0A0A0D317</accession>
<organism evidence="7 8">
    <name type="scientific">Inquilinus limosus MP06</name>
    <dbReference type="NCBI Taxonomy" id="1398085"/>
    <lineage>
        <taxon>Bacteria</taxon>
        <taxon>Pseudomonadati</taxon>
        <taxon>Pseudomonadota</taxon>
        <taxon>Alphaproteobacteria</taxon>
        <taxon>Rhodospirillales</taxon>
        <taxon>Rhodospirillaceae</taxon>
        <taxon>Inquilinus</taxon>
    </lineage>
</organism>
<dbReference type="Gene3D" id="2.40.30.170">
    <property type="match status" value="1"/>
</dbReference>
<dbReference type="AlphaFoldDB" id="A0A0A0D317"/>
<dbReference type="GO" id="GO:0015562">
    <property type="term" value="F:efflux transmembrane transporter activity"/>
    <property type="evidence" value="ECO:0007669"/>
    <property type="project" value="TreeGrafter"/>
</dbReference>
<evidence type="ECO:0000259" key="5">
    <source>
        <dbReference type="Pfam" id="PF25973"/>
    </source>
</evidence>
<evidence type="ECO:0000256" key="1">
    <source>
        <dbReference type="ARBA" id="ARBA00009477"/>
    </source>
</evidence>
<dbReference type="InterPro" id="IPR058792">
    <property type="entry name" value="Beta-barrel_RND_2"/>
</dbReference>
<feature type="signal peptide" evidence="3">
    <location>
        <begin position="1"/>
        <end position="22"/>
    </location>
</feature>
<dbReference type="Pfam" id="PF25973">
    <property type="entry name" value="BSH_CzcB"/>
    <property type="match status" value="1"/>
</dbReference>
<evidence type="ECO:0000259" key="6">
    <source>
        <dbReference type="Pfam" id="PF25989"/>
    </source>
</evidence>
<proteinExistence type="inferred from homology"/>